<dbReference type="EMBL" id="JTDW01000002">
    <property type="protein sequence ID" value="KJD36568.1"/>
    <property type="molecule type" value="Genomic_DNA"/>
</dbReference>
<dbReference type="STRING" id="1435349.PW52_02655"/>
<organism evidence="1 2">
    <name type="scientific">Neotamlana sedimentorum</name>
    <dbReference type="NCBI Taxonomy" id="1435349"/>
    <lineage>
        <taxon>Bacteria</taxon>
        <taxon>Pseudomonadati</taxon>
        <taxon>Bacteroidota</taxon>
        <taxon>Flavobacteriia</taxon>
        <taxon>Flavobacteriales</taxon>
        <taxon>Flavobacteriaceae</taxon>
        <taxon>Neotamlana</taxon>
    </lineage>
</organism>
<sequence>MEITIKYFGQIAEETNTTEETIRIENGNISNILTLLLKKYDGLKYKDFQVAQNQEIVSPETEITGAEIALLPPFSGG</sequence>
<dbReference type="RefSeq" id="WP_044631384.1">
    <property type="nucleotide sequence ID" value="NZ_JTDW01000002.1"/>
</dbReference>
<evidence type="ECO:0000313" key="1">
    <source>
        <dbReference type="EMBL" id="KJD36568.1"/>
    </source>
</evidence>
<proteinExistence type="predicted"/>
<keyword evidence="2" id="KW-1185">Reference proteome</keyword>
<dbReference type="AlphaFoldDB" id="A0A0D7WCY9"/>
<dbReference type="InterPro" id="IPR016155">
    <property type="entry name" value="Mopterin_synth/thiamin_S_b"/>
</dbReference>
<protein>
    <submittedName>
        <fullName evidence="1">Uncharacterized protein</fullName>
    </submittedName>
</protein>
<gene>
    <name evidence="1" type="ORF">PW52_02655</name>
</gene>
<name>A0A0D7WCY9_9FLAO</name>
<dbReference type="Proteomes" id="UP000032578">
    <property type="component" value="Unassembled WGS sequence"/>
</dbReference>
<dbReference type="InterPro" id="IPR003749">
    <property type="entry name" value="ThiS/MoaD-like"/>
</dbReference>
<evidence type="ECO:0000313" key="2">
    <source>
        <dbReference type="Proteomes" id="UP000032578"/>
    </source>
</evidence>
<dbReference type="PATRIC" id="fig|1435349.4.peg.1235"/>
<dbReference type="Gene3D" id="3.10.20.30">
    <property type="match status" value="1"/>
</dbReference>
<dbReference type="Pfam" id="PF02597">
    <property type="entry name" value="ThiS"/>
    <property type="match status" value="1"/>
</dbReference>
<comment type="caution">
    <text evidence="1">The sequence shown here is derived from an EMBL/GenBank/DDBJ whole genome shotgun (WGS) entry which is preliminary data.</text>
</comment>
<reference evidence="1 2" key="1">
    <citation type="submission" date="2014-11" db="EMBL/GenBank/DDBJ databases">
        <title>Tamlana sedimentorum sp. nov., isolated from shallow sand sediments of the Sea of Japan.</title>
        <authorList>
            <person name="Romanenko L.A."/>
        </authorList>
    </citation>
    <scope>NUCLEOTIDE SEQUENCE [LARGE SCALE GENOMIC DNA]</scope>
    <source>
        <strain evidence="1 2">JCM 19808</strain>
    </source>
</reference>
<dbReference type="OrthoDB" id="1191081at2"/>
<dbReference type="SUPFAM" id="SSF54285">
    <property type="entry name" value="MoaD/ThiS"/>
    <property type="match status" value="1"/>
</dbReference>
<dbReference type="InterPro" id="IPR012675">
    <property type="entry name" value="Beta-grasp_dom_sf"/>
</dbReference>
<accession>A0A0D7WCY9</accession>